<reference evidence="3" key="2">
    <citation type="submission" date="2023-06" db="EMBL/GenBank/DDBJ databases">
        <authorList>
            <consortium name="Lawrence Berkeley National Laboratory"/>
            <person name="Haridas S."/>
            <person name="Hensen N."/>
            <person name="Bonometti L."/>
            <person name="Westerberg I."/>
            <person name="Brannstrom I.O."/>
            <person name="Guillou S."/>
            <person name="Cros-Aarteil S."/>
            <person name="Calhoun S."/>
            <person name="Kuo A."/>
            <person name="Mondo S."/>
            <person name="Pangilinan J."/>
            <person name="Riley R."/>
            <person name="Labutti K."/>
            <person name="Andreopoulos B."/>
            <person name="Lipzen A."/>
            <person name="Chen C."/>
            <person name="Yanf M."/>
            <person name="Daum C."/>
            <person name="Ng V."/>
            <person name="Clum A."/>
            <person name="Steindorff A."/>
            <person name="Ohm R."/>
            <person name="Martin F."/>
            <person name="Silar P."/>
            <person name="Natvig D."/>
            <person name="Lalanne C."/>
            <person name="Gautier V."/>
            <person name="Ament-Velasquez S.L."/>
            <person name="Kruys A."/>
            <person name="Hutchinson M.I."/>
            <person name="Powell A.J."/>
            <person name="Barry K."/>
            <person name="Miller A.N."/>
            <person name="Grigoriev I.V."/>
            <person name="Debuchy R."/>
            <person name="Gladieux P."/>
            <person name="Thoren M.H."/>
            <person name="Johannesson H."/>
        </authorList>
    </citation>
    <scope>NUCLEOTIDE SEQUENCE</scope>
    <source>
        <strain evidence="3">CBS 168.71</strain>
    </source>
</reference>
<keyword evidence="4" id="KW-1185">Reference proteome</keyword>
<dbReference type="Proteomes" id="UP001278766">
    <property type="component" value="Unassembled WGS sequence"/>
</dbReference>
<evidence type="ECO:0000313" key="3">
    <source>
        <dbReference type="EMBL" id="KAK3291569.1"/>
    </source>
</evidence>
<comment type="caution">
    <text evidence="3">The sequence shown here is derived from an EMBL/GenBank/DDBJ whole genome shotgun (WGS) entry which is preliminary data.</text>
</comment>
<dbReference type="AlphaFoldDB" id="A0AAE0H839"/>
<keyword evidence="1" id="KW-0472">Membrane</keyword>
<reference evidence="3" key="1">
    <citation type="journal article" date="2023" name="Mol. Phylogenet. Evol.">
        <title>Genome-scale phylogeny and comparative genomics of the fungal order Sordariales.</title>
        <authorList>
            <person name="Hensen N."/>
            <person name="Bonometti L."/>
            <person name="Westerberg I."/>
            <person name="Brannstrom I.O."/>
            <person name="Guillou S."/>
            <person name="Cros-Aarteil S."/>
            <person name="Calhoun S."/>
            <person name="Haridas S."/>
            <person name="Kuo A."/>
            <person name="Mondo S."/>
            <person name="Pangilinan J."/>
            <person name="Riley R."/>
            <person name="LaButti K."/>
            <person name="Andreopoulos B."/>
            <person name="Lipzen A."/>
            <person name="Chen C."/>
            <person name="Yan M."/>
            <person name="Daum C."/>
            <person name="Ng V."/>
            <person name="Clum A."/>
            <person name="Steindorff A."/>
            <person name="Ohm R.A."/>
            <person name="Martin F."/>
            <person name="Silar P."/>
            <person name="Natvig D.O."/>
            <person name="Lalanne C."/>
            <person name="Gautier V."/>
            <person name="Ament-Velasquez S.L."/>
            <person name="Kruys A."/>
            <person name="Hutchinson M.I."/>
            <person name="Powell A.J."/>
            <person name="Barry K."/>
            <person name="Miller A.N."/>
            <person name="Grigoriev I.V."/>
            <person name="Debuchy R."/>
            <person name="Gladieux P."/>
            <person name="Hiltunen Thoren M."/>
            <person name="Johannesson H."/>
        </authorList>
    </citation>
    <scope>NUCLEOTIDE SEQUENCE</scope>
    <source>
        <strain evidence="3">CBS 168.71</strain>
    </source>
</reference>
<feature type="chain" id="PRO_5042267850" evidence="2">
    <location>
        <begin position="20"/>
        <end position="210"/>
    </location>
</feature>
<feature type="transmembrane region" description="Helical" evidence="1">
    <location>
        <begin position="64"/>
        <end position="83"/>
    </location>
</feature>
<keyword evidence="1" id="KW-0812">Transmembrane</keyword>
<name>A0AAE0H839_9PEZI</name>
<feature type="signal peptide" evidence="2">
    <location>
        <begin position="1"/>
        <end position="19"/>
    </location>
</feature>
<evidence type="ECO:0000313" key="4">
    <source>
        <dbReference type="Proteomes" id="UP001278766"/>
    </source>
</evidence>
<dbReference type="GeneID" id="87844743"/>
<evidence type="ECO:0000256" key="2">
    <source>
        <dbReference type="SAM" id="SignalP"/>
    </source>
</evidence>
<proteinExistence type="predicted"/>
<accession>A0AAE0H839</accession>
<sequence>MRSSLVIVAPLALAIPALASVATNSTRDGWESYYRYVCNPGIRFKENLWAWIDRENGPTKREEIFDYGVLIAVTALCVINLHVPGARPSKRFRACAAFVGPLLVAQYVALSIVPELFEPPSDESSARRREMTRFAMTIWMTHHESWELSAWLYHGLRWVQEVGLVYDLVTAMSMAPPRPNLYGVVAAGTNLAHMLGTDLGYLRRWWEARG</sequence>
<dbReference type="RefSeq" id="XP_062655083.1">
    <property type="nucleotide sequence ID" value="XM_062807795.1"/>
</dbReference>
<keyword evidence="2" id="KW-0732">Signal</keyword>
<protein>
    <submittedName>
        <fullName evidence="3">Uncharacterized protein</fullName>
    </submittedName>
</protein>
<keyword evidence="1" id="KW-1133">Transmembrane helix</keyword>
<organism evidence="3 4">
    <name type="scientific">Chaetomium fimeti</name>
    <dbReference type="NCBI Taxonomy" id="1854472"/>
    <lineage>
        <taxon>Eukaryota</taxon>
        <taxon>Fungi</taxon>
        <taxon>Dikarya</taxon>
        <taxon>Ascomycota</taxon>
        <taxon>Pezizomycotina</taxon>
        <taxon>Sordariomycetes</taxon>
        <taxon>Sordariomycetidae</taxon>
        <taxon>Sordariales</taxon>
        <taxon>Chaetomiaceae</taxon>
        <taxon>Chaetomium</taxon>
    </lineage>
</organism>
<gene>
    <name evidence="3" type="ORF">B0H64DRAFT_469364</name>
</gene>
<evidence type="ECO:0000256" key="1">
    <source>
        <dbReference type="SAM" id="Phobius"/>
    </source>
</evidence>
<dbReference type="EMBL" id="JAUEPN010000009">
    <property type="protein sequence ID" value="KAK3291569.1"/>
    <property type="molecule type" value="Genomic_DNA"/>
</dbReference>